<keyword evidence="8 9" id="KW-0975">Bacterial flagellum</keyword>
<evidence type="ECO:0000256" key="6">
    <source>
        <dbReference type="ARBA" id="ARBA00022989"/>
    </source>
</evidence>
<dbReference type="Proteomes" id="UP000218606">
    <property type="component" value="Chromosome"/>
</dbReference>
<dbReference type="InterPro" id="IPR045851">
    <property type="entry name" value="AMP-bd_C_sf"/>
</dbReference>
<name>A0AAN1GUD7_9RHOB</name>
<dbReference type="PANTHER" id="PTHR30046">
    <property type="entry name" value="FLAGELLAR M-RING PROTEIN"/>
    <property type="match status" value="1"/>
</dbReference>
<dbReference type="InterPro" id="IPR006182">
    <property type="entry name" value="FliF_N_dom"/>
</dbReference>
<feature type="region of interest" description="Disordered" evidence="10">
    <location>
        <begin position="266"/>
        <end position="317"/>
    </location>
</feature>
<dbReference type="GO" id="GO:0071973">
    <property type="term" value="P:bacterial-type flagellum-dependent cell motility"/>
    <property type="evidence" value="ECO:0007669"/>
    <property type="project" value="InterPro"/>
</dbReference>
<dbReference type="EMBL" id="CP010767">
    <property type="protein sequence ID" value="ATG45278.1"/>
    <property type="molecule type" value="Genomic_DNA"/>
</dbReference>
<evidence type="ECO:0000313" key="14">
    <source>
        <dbReference type="EMBL" id="ATG45278.1"/>
    </source>
</evidence>
<dbReference type="GO" id="GO:0003774">
    <property type="term" value="F:cytoskeletal motor activity"/>
    <property type="evidence" value="ECO:0007669"/>
    <property type="project" value="InterPro"/>
</dbReference>
<evidence type="ECO:0000259" key="12">
    <source>
        <dbReference type="Pfam" id="PF01514"/>
    </source>
</evidence>
<keyword evidence="4" id="KW-1003">Cell membrane</keyword>
<keyword evidence="7 11" id="KW-0472">Membrane</keyword>
<proteinExistence type="inferred from homology"/>
<evidence type="ECO:0000256" key="4">
    <source>
        <dbReference type="ARBA" id="ARBA00022475"/>
    </source>
</evidence>
<keyword evidence="14" id="KW-0969">Cilium</keyword>
<keyword evidence="6 11" id="KW-1133">Transmembrane helix</keyword>
<keyword evidence="14" id="KW-0282">Flagellum</keyword>
<dbReference type="Pfam" id="PF01514">
    <property type="entry name" value="YscJ_FliF"/>
    <property type="match status" value="1"/>
</dbReference>
<evidence type="ECO:0000256" key="11">
    <source>
        <dbReference type="SAM" id="Phobius"/>
    </source>
</evidence>
<feature type="domain" description="Flagellar M-ring N-terminal" evidence="12">
    <location>
        <begin position="38"/>
        <end position="208"/>
    </location>
</feature>
<organism evidence="14 15">
    <name type="scientific">Phaeobacter piscinae</name>
    <dbReference type="NCBI Taxonomy" id="1580596"/>
    <lineage>
        <taxon>Bacteria</taxon>
        <taxon>Pseudomonadati</taxon>
        <taxon>Pseudomonadota</taxon>
        <taxon>Alphaproteobacteria</taxon>
        <taxon>Rhodobacterales</taxon>
        <taxon>Roseobacteraceae</taxon>
        <taxon>Phaeobacter</taxon>
    </lineage>
</organism>
<gene>
    <name evidence="14" type="primary">fliF</name>
    <name evidence="14" type="ORF">PhaeoP13_03392</name>
</gene>
<sequence>MQQIKNVWAGLDTRKRLIAVGATVIVILSVLAMSRVANTPTMQLLYAGLESGSAGDVVRALEQRGTEYEVRGGSIYVPASARDELRMTLASEGLPANGGRGYELLDSLSGFGTTSQMFDAAYWRAKEGELARTIVASPHVTQARVHIANTGSNPFQRTAEPTASVSVVPMGSPITPAQANAIRFLISSAVTGLAVENVAVIDANGALIGSPEAAAAVGAGTDDRSQSIRERVMRLVEARVGHGNAVVEVSVETVTDTESIREKRIDPESRVAISTDVEERADSSQNQSGEVTVASNIPDGDAASGDGSKASTSATRERVNYEISETEKEILRGPGAIKRLTVAVLVNGVPTTTPTGETVMEPRAEEELGALRELISAAVGFSEERGDVITLKSMEMPTVEPQGTVVSASVFDNIYLDAMSLIQMAALALVTLILGLFVIRPILSNQASVPALGAPEGGAMDELPALGGGGFMANPNLGADLALDGEIENNDTGQFEPMGGMGMGTGMGMGDMGGMGDMSGLPALGGGGDNPVDRLRSMIGERQEETVQILRGWLEENEERA</sequence>
<dbReference type="InterPro" id="IPR000067">
    <property type="entry name" value="FlgMring_FliF"/>
</dbReference>
<evidence type="ECO:0000256" key="3">
    <source>
        <dbReference type="ARBA" id="ARBA00007971"/>
    </source>
</evidence>
<dbReference type="GO" id="GO:0005886">
    <property type="term" value="C:plasma membrane"/>
    <property type="evidence" value="ECO:0007669"/>
    <property type="project" value="UniProtKB-SubCell"/>
</dbReference>
<keyword evidence="5 11" id="KW-0812">Transmembrane</keyword>
<evidence type="ECO:0000256" key="8">
    <source>
        <dbReference type="ARBA" id="ARBA00023143"/>
    </source>
</evidence>
<comment type="similarity">
    <text evidence="3 9">Belongs to the FliF family.</text>
</comment>
<evidence type="ECO:0000256" key="5">
    <source>
        <dbReference type="ARBA" id="ARBA00022692"/>
    </source>
</evidence>
<comment type="subcellular location">
    <subcellularLocation>
        <location evidence="1 9">Bacterial flagellum basal body</location>
    </subcellularLocation>
    <subcellularLocation>
        <location evidence="2">Cell membrane</location>
        <topology evidence="2">Multi-pass membrane protein</topology>
    </subcellularLocation>
</comment>
<evidence type="ECO:0000256" key="9">
    <source>
        <dbReference type="PIRNR" id="PIRNR004862"/>
    </source>
</evidence>
<feature type="transmembrane region" description="Helical" evidence="11">
    <location>
        <begin position="418"/>
        <end position="439"/>
    </location>
</feature>
<dbReference type="InterPro" id="IPR043427">
    <property type="entry name" value="YscJ/FliF"/>
</dbReference>
<dbReference type="NCBIfam" id="TIGR00206">
    <property type="entry name" value="fliF"/>
    <property type="match status" value="1"/>
</dbReference>
<dbReference type="PIRSF" id="PIRSF004862">
    <property type="entry name" value="FliF"/>
    <property type="match status" value="1"/>
</dbReference>
<keyword evidence="14" id="KW-0966">Cell projection</keyword>
<feature type="compositionally biased region" description="Polar residues" evidence="10">
    <location>
        <begin position="283"/>
        <end position="295"/>
    </location>
</feature>
<evidence type="ECO:0000256" key="7">
    <source>
        <dbReference type="ARBA" id="ARBA00023136"/>
    </source>
</evidence>
<comment type="function">
    <text evidence="9">The M ring may be actively involved in energy transduction.</text>
</comment>
<feature type="domain" description="Flagellar M-ring C-terminal" evidence="13">
    <location>
        <begin position="238"/>
        <end position="395"/>
    </location>
</feature>
<evidence type="ECO:0000313" key="15">
    <source>
        <dbReference type="Proteomes" id="UP000218606"/>
    </source>
</evidence>
<dbReference type="PRINTS" id="PR01009">
    <property type="entry name" value="FLGMRINGFLIF"/>
</dbReference>
<evidence type="ECO:0000256" key="2">
    <source>
        <dbReference type="ARBA" id="ARBA00004651"/>
    </source>
</evidence>
<evidence type="ECO:0000259" key="13">
    <source>
        <dbReference type="Pfam" id="PF08345"/>
    </source>
</evidence>
<reference evidence="14 15" key="1">
    <citation type="journal article" date="2017" name="Front. Microbiol.">
        <title>Phaeobacter piscinae sp. nov., a species of the Roseobacter group and potential aquaculture probiont.</title>
        <authorList>
            <person name="Sonnenschein E.C."/>
            <person name="Phippen C.B.W."/>
            <person name="Nielsen K.F."/>
            <person name="Mateiu R.V."/>
            <person name="Melchiorsen J."/>
            <person name="Gram L."/>
            <person name="Overmann J."/>
            <person name="Freese H.M."/>
        </authorList>
    </citation>
    <scope>NUCLEOTIDE SEQUENCE [LARGE SCALE GENOMIC DNA]</scope>
    <source>
        <strain evidence="14 15">P13</strain>
    </source>
</reference>
<dbReference type="Gene3D" id="3.30.300.30">
    <property type="match status" value="1"/>
</dbReference>
<protein>
    <recommendedName>
        <fullName evidence="9">Flagellar M-ring protein</fullName>
    </recommendedName>
</protein>
<dbReference type="PANTHER" id="PTHR30046:SF0">
    <property type="entry name" value="FLAGELLAR M-RING PROTEIN"/>
    <property type="match status" value="1"/>
</dbReference>
<dbReference type="InterPro" id="IPR013556">
    <property type="entry name" value="Flag_M-ring_C"/>
</dbReference>
<dbReference type="GO" id="GO:0009431">
    <property type="term" value="C:bacterial-type flagellum basal body, MS ring"/>
    <property type="evidence" value="ECO:0007669"/>
    <property type="project" value="InterPro"/>
</dbReference>
<evidence type="ECO:0000256" key="10">
    <source>
        <dbReference type="SAM" id="MobiDB-lite"/>
    </source>
</evidence>
<dbReference type="Pfam" id="PF08345">
    <property type="entry name" value="YscJ_FliF_C"/>
    <property type="match status" value="1"/>
</dbReference>
<dbReference type="AlphaFoldDB" id="A0AAN1GUD7"/>
<dbReference type="RefSeq" id="WP_096873244.1">
    <property type="nucleotide sequence ID" value="NZ_CP010715.1"/>
</dbReference>
<evidence type="ECO:0000256" key="1">
    <source>
        <dbReference type="ARBA" id="ARBA00004117"/>
    </source>
</evidence>
<accession>A0AAN1GUD7</accession>